<dbReference type="InterPro" id="IPR023996">
    <property type="entry name" value="TonB-dep_OMP_SusC/RagA"/>
</dbReference>
<dbReference type="InterPro" id="IPR012910">
    <property type="entry name" value="Plug_dom"/>
</dbReference>
<dbReference type="Gene3D" id="2.40.170.20">
    <property type="entry name" value="TonB-dependent receptor, beta-barrel domain"/>
    <property type="match status" value="1"/>
</dbReference>
<dbReference type="NCBIfam" id="TIGR04057">
    <property type="entry name" value="SusC_RagA_signa"/>
    <property type="match status" value="1"/>
</dbReference>
<comment type="subcellular location">
    <subcellularLocation>
        <location evidence="1 10">Cell outer membrane</location>
        <topology evidence="1 10">Multi-pass membrane protein</topology>
    </subcellularLocation>
</comment>
<evidence type="ECO:0000313" key="15">
    <source>
        <dbReference type="Proteomes" id="UP000285211"/>
    </source>
</evidence>
<dbReference type="RefSeq" id="WP_128195165.1">
    <property type="nucleotide sequence ID" value="NZ_SACJ01000005.1"/>
</dbReference>
<keyword evidence="7 10" id="KW-0472">Membrane</keyword>
<proteinExistence type="inferred from homology"/>
<dbReference type="InterPro" id="IPR023997">
    <property type="entry name" value="TonB-dep_OMP_SusC/RagA_CS"/>
</dbReference>
<dbReference type="InterPro" id="IPR039426">
    <property type="entry name" value="TonB-dep_rcpt-like"/>
</dbReference>
<dbReference type="Pfam" id="PF13715">
    <property type="entry name" value="CarbopepD_reg_2"/>
    <property type="match status" value="1"/>
</dbReference>
<evidence type="ECO:0000256" key="2">
    <source>
        <dbReference type="ARBA" id="ARBA00022448"/>
    </source>
</evidence>
<dbReference type="InterPro" id="IPR037066">
    <property type="entry name" value="Plug_dom_sf"/>
</dbReference>
<dbReference type="GO" id="GO:0044718">
    <property type="term" value="P:siderophore transmembrane transport"/>
    <property type="evidence" value="ECO:0007669"/>
    <property type="project" value="TreeGrafter"/>
</dbReference>
<dbReference type="AlphaFoldDB" id="A0A437KUD0"/>
<evidence type="ECO:0000256" key="6">
    <source>
        <dbReference type="ARBA" id="ARBA00023077"/>
    </source>
</evidence>
<organism evidence="14 15">
    <name type="scientific">Flavobacterium sufflavum</name>
    <dbReference type="NCBI Taxonomy" id="1921138"/>
    <lineage>
        <taxon>Bacteria</taxon>
        <taxon>Pseudomonadati</taxon>
        <taxon>Bacteroidota</taxon>
        <taxon>Flavobacteriia</taxon>
        <taxon>Flavobacteriales</taxon>
        <taxon>Flavobacteriaceae</taxon>
        <taxon>Flavobacterium</taxon>
    </lineage>
</organism>
<dbReference type="Pfam" id="PF07715">
    <property type="entry name" value="Plug"/>
    <property type="match status" value="1"/>
</dbReference>
<reference evidence="14 15" key="1">
    <citation type="submission" date="2019-01" db="EMBL/GenBank/DDBJ databases">
        <authorList>
            <person name="Chen W.-M."/>
        </authorList>
    </citation>
    <scope>NUCLEOTIDE SEQUENCE [LARGE SCALE GENOMIC DNA]</scope>
    <source>
        <strain evidence="14 15">BBQ-12</strain>
    </source>
</reference>
<dbReference type="PANTHER" id="PTHR30069">
    <property type="entry name" value="TONB-DEPENDENT OUTER MEMBRANE RECEPTOR"/>
    <property type="match status" value="1"/>
</dbReference>
<dbReference type="SUPFAM" id="SSF49464">
    <property type="entry name" value="Carboxypeptidase regulatory domain-like"/>
    <property type="match status" value="1"/>
</dbReference>
<keyword evidence="9 10" id="KW-0998">Cell outer membrane</keyword>
<evidence type="ECO:0000256" key="4">
    <source>
        <dbReference type="ARBA" id="ARBA00022692"/>
    </source>
</evidence>
<dbReference type="InterPro" id="IPR036942">
    <property type="entry name" value="Beta-barrel_TonB_sf"/>
</dbReference>
<evidence type="ECO:0000256" key="3">
    <source>
        <dbReference type="ARBA" id="ARBA00022452"/>
    </source>
</evidence>
<feature type="domain" description="TonB-dependent receptor-like beta-barrel" evidence="12">
    <location>
        <begin position="440"/>
        <end position="812"/>
    </location>
</feature>
<dbReference type="EMBL" id="SACJ01000005">
    <property type="protein sequence ID" value="RVT75790.1"/>
    <property type="molecule type" value="Genomic_DNA"/>
</dbReference>
<dbReference type="InterPro" id="IPR000531">
    <property type="entry name" value="Beta-barrel_TonB"/>
</dbReference>
<evidence type="ECO:0000256" key="10">
    <source>
        <dbReference type="PROSITE-ProRule" id="PRU01360"/>
    </source>
</evidence>
<keyword evidence="15" id="KW-1185">Reference proteome</keyword>
<dbReference type="GO" id="GO:0015344">
    <property type="term" value="F:siderophore uptake transmembrane transporter activity"/>
    <property type="evidence" value="ECO:0007669"/>
    <property type="project" value="TreeGrafter"/>
</dbReference>
<sequence length="1077" mass="116920">MKPKLKVILLLLLAIITQLSYSQERLVTGTVSDNAGIPLPGVSILVKGTQSSTQSDFDGKFSIKAAPSQILIFSYVGMKTQEKPASSSTISVRLIEDSVELEGVVVTALGIKRKPKNLGYSVSTIKSAEITENSEPDLLRAINGKVAGVNINVSSGVAGAANQITIRGINSFTKDTQPLIIVDGVKYNNTSVATSNQTNSGGGYESALSSLDPNNIASINILKSAAASALYGSRAVNGVIVITTKTGSTNANKNNKLSVNVSTGVYTDNIANLPEYQNKYGAGSNFKYGPASNGSWGPAFGKAGSDYGLNDDGTIPTWPTVLEVAPELGPTVPYVAKPNNVKDLFRTGTVYDNSIGFNYAGQDGNFNATISNLNQNGYIPFNSYDRTSVAIGGNFKLANKLTMGANMSYAKTAQNGGFFGDQQSSDESSSSSFARTLFIARNWDLNLPYENPETGASVTPNGNQFDHPLWSWKHDKIISKTNRTVAGINLDYSFNKNISASYRFGFNRYTLDRKEIRDKNSIAYGGVGYLVTDNFTNEDIESTLLVNFNYKLNEDISLTAIAGNNILQTNTSRIAFAGREIITPNLFTLRNFKNIASLVDEGTRYRNVGLFADVTLAYKNYLFLNATGRNDYSSSLPVNNNSYFYPSVNTSLIVTDAFNIESDILTFAKLRASYAKVGNDAPAEFLSSSFILGDAFNGNPVIGNSTSLADQQIKPEFTNEYEIGTELEFYNRRIALDLSLYSKATTDLITAITTPTSTGYDTYNTNIGKMTNKGIEVGLTIVPIKTTNFNWTSFTTFTKNKNKVNEIAEGIERTEISASNGGAKTEGGLAQVGYIIKDQPYGIFYGTKFARDSNGNYLIDPGSGGILADTEAGIIGDPNADFKMSFTNTFSYKGFSLRAQFDWKQGGDFKSSTLEQLMGRGVTKDTEDREHTYIIPGYYGQIDTNNHVVPITDINNNPIPNTTQITANDLYFSPSTNGNTFAINSVDEATVYDGTVFRLREISLTYDLPSKILKKTAFGKVSFSVLGTNLWYFAPNVPKYTNFDPEIASFGSGRLQGIEITAAPTSKRLGFKINLTF</sequence>
<comment type="similarity">
    <text evidence="10 11">Belongs to the TonB-dependent receptor family.</text>
</comment>
<keyword evidence="3 10" id="KW-1134">Transmembrane beta strand</keyword>
<dbReference type="Pfam" id="PF00593">
    <property type="entry name" value="TonB_dep_Rec_b-barrel"/>
    <property type="match status" value="1"/>
</dbReference>
<dbReference type="PROSITE" id="PS52016">
    <property type="entry name" value="TONB_DEPENDENT_REC_3"/>
    <property type="match status" value="1"/>
</dbReference>
<dbReference type="OrthoDB" id="9768177at2"/>
<dbReference type="SUPFAM" id="SSF56935">
    <property type="entry name" value="Porins"/>
    <property type="match status" value="1"/>
</dbReference>
<comment type="caution">
    <text evidence="14">The sequence shown here is derived from an EMBL/GenBank/DDBJ whole genome shotgun (WGS) entry which is preliminary data.</text>
</comment>
<keyword evidence="4 10" id="KW-0812">Transmembrane</keyword>
<evidence type="ECO:0000256" key="9">
    <source>
        <dbReference type="ARBA" id="ARBA00023237"/>
    </source>
</evidence>
<dbReference type="Proteomes" id="UP000285211">
    <property type="component" value="Unassembled WGS sequence"/>
</dbReference>
<evidence type="ECO:0000256" key="7">
    <source>
        <dbReference type="ARBA" id="ARBA00023136"/>
    </source>
</evidence>
<keyword evidence="5" id="KW-0732">Signal</keyword>
<evidence type="ECO:0000256" key="11">
    <source>
        <dbReference type="RuleBase" id="RU003357"/>
    </source>
</evidence>
<dbReference type="NCBIfam" id="TIGR04056">
    <property type="entry name" value="OMP_RagA_SusC"/>
    <property type="match status" value="1"/>
</dbReference>
<evidence type="ECO:0000256" key="8">
    <source>
        <dbReference type="ARBA" id="ARBA00023170"/>
    </source>
</evidence>
<dbReference type="GO" id="GO:0009279">
    <property type="term" value="C:cell outer membrane"/>
    <property type="evidence" value="ECO:0007669"/>
    <property type="project" value="UniProtKB-SubCell"/>
</dbReference>
<keyword evidence="8" id="KW-0675">Receptor</keyword>
<evidence type="ECO:0000259" key="12">
    <source>
        <dbReference type="Pfam" id="PF00593"/>
    </source>
</evidence>
<keyword evidence="6 11" id="KW-0798">TonB box</keyword>
<protein>
    <submittedName>
        <fullName evidence="14">SusC/RagA family TonB-linked outer membrane protein</fullName>
    </submittedName>
</protein>
<dbReference type="Gene3D" id="2.60.40.1120">
    <property type="entry name" value="Carboxypeptidase-like, regulatory domain"/>
    <property type="match status" value="1"/>
</dbReference>
<evidence type="ECO:0000313" key="14">
    <source>
        <dbReference type="EMBL" id="RVT75790.1"/>
    </source>
</evidence>
<keyword evidence="2 10" id="KW-0813">Transport</keyword>
<evidence type="ECO:0000259" key="13">
    <source>
        <dbReference type="Pfam" id="PF07715"/>
    </source>
</evidence>
<name>A0A437KUD0_9FLAO</name>
<gene>
    <name evidence="14" type="ORF">EOD40_10070</name>
</gene>
<dbReference type="InterPro" id="IPR008969">
    <property type="entry name" value="CarboxyPept-like_regulatory"/>
</dbReference>
<evidence type="ECO:0000256" key="5">
    <source>
        <dbReference type="ARBA" id="ARBA00022729"/>
    </source>
</evidence>
<evidence type="ECO:0000256" key="1">
    <source>
        <dbReference type="ARBA" id="ARBA00004571"/>
    </source>
</evidence>
<dbReference type="PANTHER" id="PTHR30069:SF29">
    <property type="entry name" value="HEMOGLOBIN AND HEMOGLOBIN-HAPTOGLOBIN-BINDING PROTEIN 1-RELATED"/>
    <property type="match status" value="1"/>
</dbReference>
<feature type="domain" description="TonB-dependent receptor plug" evidence="13">
    <location>
        <begin position="116"/>
        <end position="239"/>
    </location>
</feature>
<dbReference type="Gene3D" id="2.170.130.10">
    <property type="entry name" value="TonB-dependent receptor, plug domain"/>
    <property type="match status" value="1"/>
</dbReference>
<accession>A0A437KUD0</accession>